<dbReference type="SMART" id="SM00471">
    <property type="entry name" value="HDc"/>
    <property type="match status" value="1"/>
</dbReference>
<reference evidence="7 8" key="1">
    <citation type="submission" date="2014-07" db="EMBL/GenBank/DDBJ databases">
        <title>Complete genome sequence of Corynebacterium atypicum DSM 44849: identifiction of the mycolic acid biosynthesis genes.</title>
        <authorList>
            <person name="Tippelt A."/>
            <person name="Mollmann S."/>
            <person name="Albersmeier A."/>
            <person name="Jaenicke S."/>
            <person name="Ruckert C."/>
            <person name="Tauch A."/>
        </authorList>
    </citation>
    <scope>NUCLEOTIDE SEQUENCE [LARGE SCALE GENOMIC DNA]</scope>
    <source>
        <strain evidence="7 8">R2070</strain>
    </source>
</reference>
<dbReference type="PROSITE" id="PS51671">
    <property type="entry name" value="ACT"/>
    <property type="match status" value="1"/>
</dbReference>
<dbReference type="Gene3D" id="3.10.20.30">
    <property type="match status" value="1"/>
</dbReference>
<dbReference type="InterPro" id="IPR012676">
    <property type="entry name" value="TGS-like"/>
</dbReference>
<evidence type="ECO:0000256" key="3">
    <source>
        <dbReference type="RuleBase" id="RU003847"/>
    </source>
</evidence>
<dbReference type="InterPro" id="IPR012675">
    <property type="entry name" value="Beta-grasp_dom_sf"/>
</dbReference>
<dbReference type="Pfam" id="PF19296">
    <property type="entry name" value="RelA_AH_RIS"/>
    <property type="match status" value="1"/>
</dbReference>
<proteinExistence type="inferred from homology"/>
<organism evidence="7 8">
    <name type="scientific">Corynebacterium atypicum</name>
    <dbReference type="NCBI Taxonomy" id="191610"/>
    <lineage>
        <taxon>Bacteria</taxon>
        <taxon>Bacillati</taxon>
        <taxon>Actinomycetota</taxon>
        <taxon>Actinomycetes</taxon>
        <taxon>Mycobacteriales</taxon>
        <taxon>Corynebacteriaceae</taxon>
        <taxon>Corynebacterium</taxon>
    </lineage>
</organism>
<dbReference type="CDD" id="cd05399">
    <property type="entry name" value="NT_Rel-Spo_like"/>
    <property type="match status" value="1"/>
</dbReference>
<dbReference type="Pfam" id="PF04607">
    <property type="entry name" value="RelA_SpoT"/>
    <property type="match status" value="1"/>
</dbReference>
<feature type="domain" description="TGS" evidence="6">
    <location>
        <begin position="416"/>
        <end position="479"/>
    </location>
</feature>
<evidence type="ECO:0000313" key="7">
    <source>
        <dbReference type="EMBL" id="AIG64051.1"/>
    </source>
</evidence>
<dbReference type="SUPFAM" id="SSF81271">
    <property type="entry name" value="TGS-like"/>
    <property type="match status" value="1"/>
</dbReference>
<dbReference type="InterPro" id="IPR002912">
    <property type="entry name" value="ACT_dom"/>
</dbReference>
<dbReference type="SUPFAM" id="SSF81301">
    <property type="entry name" value="Nucleotidyltransferase"/>
    <property type="match status" value="1"/>
</dbReference>
<name>A0ABN4DCT3_9CORY</name>
<dbReference type="SMART" id="SM00954">
    <property type="entry name" value="RelA_SpoT"/>
    <property type="match status" value="1"/>
</dbReference>
<evidence type="ECO:0000256" key="2">
    <source>
        <dbReference type="ARBA" id="ARBA00048244"/>
    </source>
</evidence>
<dbReference type="Gene3D" id="1.10.3210.10">
    <property type="entry name" value="Hypothetical protein af1432"/>
    <property type="match status" value="1"/>
</dbReference>
<dbReference type="PROSITE" id="PS51880">
    <property type="entry name" value="TGS"/>
    <property type="match status" value="1"/>
</dbReference>
<dbReference type="InterPro" id="IPR003607">
    <property type="entry name" value="HD/PDEase_dom"/>
</dbReference>
<comment type="similarity">
    <text evidence="3">Belongs to the relA/spoT family.</text>
</comment>
<dbReference type="InterPro" id="IPR033655">
    <property type="entry name" value="TGS_RelA/SpoT"/>
</dbReference>
<dbReference type="PANTHER" id="PTHR21262:SF31">
    <property type="entry name" value="GTP PYROPHOSPHOKINASE"/>
    <property type="match status" value="1"/>
</dbReference>
<evidence type="ECO:0000256" key="1">
    <source>
        <dbReference type="ARBA" id="ARBA00004976"/>
    </source>
</evidence>
<gene>
    <name evidence="7" type="ORF">CATYP_04695</name>
</gene>
<dbReference type="PANTHER" id="PTHR21262">
    <property type="entry name" value="GUANOSINE-3',5'-BIS DIPHOSPHATE 3'-PYROPHOSPHOHYDROLASE"/>
    <property type="match status" value="1"/>
</dbReference>
<dbReference type="CDD" id="cd00077">
    <property type="entry name" value="HDc"/>
    <property type="match status" value="1"/>
</dbReference>
<dbReference type="CDD" id="cd01668">
    <property type="entry name" value="TGS_RSH"/>
    <property type="match status" value="1"/>
</dbReference>
<dbReference type="Proteomes" id="UP000028504">
    <property type="component" value="Chromosome"/>
</dbReference>
<dbReference type="RefSeq" id="WP_038605255.1">
    <property type="nucleotide sequence ID" value="NZ_CP008944.1"/>
</dbReference>
<dbReference type="Pfam" id="PF13328">
    <property type="entry name" value="HD_4"/>
    <property type="match status" value="1"/>
</dbReference>
<comment type="catalytic activity">
    <reaction evidence="2">
        <text>GTP + ATP = guanosine 3'-diphosphate 5'-triphosphate + AMP</text>
        <dbReference type="Rhea" id="RHEA:22088"/>
        <dbReference type="ChEBI" id="CHEBI:30616"/>
        <dbReference type="ChEBI" id="CHEBI:37565"/>
        <dbReference type="ChEBI" id="CHEBI:142410"/>
        <dbReference type="ChEBI" id="CHEBI:456215"/>
        <dbReference type="EC" id="2.7.6.5"/>
    </reaction>
</comment>
<dbReference type="Pfam" id="PF02824">
    <property type="entry name" value="TGS"/>
    <property type="match status" value="1"/>
</dbReference>
<dbReference type="InterPro" id="IPR007685">
    <property type="entry name" value="RelA_SpoT"/>
</dbReference>
<evidence type="ECO:0000313" key="8">
    <source>
        <dbReference type="Proteomes" id="UP000028504"/>
    </source>
</evidence>
<dbReference type="SUPFAM" id="SSF109604">
    <property type="entry name" value="HD-domain/PDEase-like"/>
    <property type="match status" value="1"/>
</dbReference>
<dbReference type="Pfam" id="PF13291">
    <property type="entry name" value="ACT_4"/>
    <property type="match status" value="1"/>
</dbReference>
<dbReference type="EMBL" id="CP008944">
    <property type="protein sequence ID" value="AIG64051.1"/>
    <property type="molecule type" value="Genomic_DNA"/>
</dbReference>
<dbReference type="InterPro" id="IPR045865">
    <property type="entry name" value="ACT-like_dom_sf"/>
</dbReference>
<evidence type="ECO:0000259" key="5">
    <source>
        <dbReference type="PROSITE" id="PS51831"/>
    </source>
</evidence>
<dbReference type="CDD" id="cd04876">
    <property type="entry name" value="ACT_RelA-SpoT"/>
    <property type="match status" value="1"/>
</dbReference>
<dbReference type="InterPro" id="IPR004095">
    <property type="entry name" value="TGS"/>
</dbReference>
<feature type="domain" description="ACT" evidence="4">
    <location>
        <begin position="688"/>
        <end position="762"/>
    </location>
</feature>
<sequence>MSGQKARMRTSEGFRGMSARLARSLTGNRPKINPVLAPLMSIHRQFHPKADGEVLDRAYATAERLHEGVYRKSGDPYITHPLAVATIAAEIGMDTTTLVAALLHDTVEDTDYTLDDLTADFGEEVARLVDGVTKLDKVALGAAAEAETIRKMIVAMAHDPRVLVIKVADRLHNMRTMRFLPPEKQAKKARETLEVIAPLAHRLGMANVKWELEDLAFAILYPKKYDEIVRLVADRAPQRDQALHEIMAQLEKALRENSIEAEVMGRPKHYWSIYQKMIVRGHEFDEIFDLVGVRVLVDSVNDCYAAIGVVHALFAAMPGRFKDYISAPRFGVYQSLHTTVMTSSGRPLEVQVRTHEMHYNAEFGIAAHWRYKETKGSHKGDQAEIDQMAWMRQLLDWQKEAADPNEFLDALRYDLSAKQIFVFTPKGDVINLPVDSTPVDFAYSVHTEVGHRCIGAKINGKLVALETKLNSGDRVEIFTSKDEQAGPSRDWQDFVVSPRAKAKIRQWFSKERREEHLEAGRDALAAEVQRGGLPLHRLFTAQSMRSVATELKYPDVDALYTAIGSGHVSAQHVANRLMALFGDEDAAEDELLSRMPLADLNERRPRGVHRGADGPGVLVEGSADVLAKLAKCCQPVPGDEIFGFVTRGGGVSVHRTDCTNAPKLQEEPERLIEVSWAGDGVGSAFMATVQVEALDRSGLLMDMTRCVSEHNLSVLEMNSLAADDHIATIRFRFAVSDTKQLGSVITALRNTESVFDVYRVTSSLAPSEAPAA</sequence>
<protein>
    <submittedName>
        <fullName evidence="7">GTP pyrophosphokinase</fullName>
    </submittedName>
</protein>
<dbReference type="InterPro" id="IPR043519">
    <property type="entry name" value="NT_sf"/>
</dbReference>
<evidence type="ECO:0000259" key="6">
    <source>
        <dbReference type="PROSITE" id="PS51880"/>
    </source>
</evidence>
<accession>A0ABN4DCT3</accession>
<dbReference type="NCBIfam" id="TIGR00691">
    <property type="entry name" value="spoT_relA"/>
    <property type="match status" value="1"/>
</dbReference>
<dbReference type="InterPro" id="IPR004811">
    <property type="entry name" value="RelA/Spo_fam"/>
</dbReference>
<dbReference type="Gene3D" id="3.30.460.10">
    <property type="entry name" value="Beta Polymerase, domain 2"/>
    <property type="match status" value="1"/>
</dbReference>
<comment type="pathway">
    <text evidence="1">Purine metabolism; ppGpp biosynthesis; ppGpp from GTP: step 1/2.</text>
</comment>
<evidence type="ECO:0000259" key="4">
    <source>
        <dbReference type="PROSITE" id="PS51671"/>
    </source>
</evidence>
<dbReference type="SUPFAM" id="SSF55021">
    <property type="entry name" value="ACT-like"/>
    <property type="match status" value="1"/>
</dbReference>
<feature type="domain" description="HD" evidence="5">
    <location>
        <begin position="77"/>
        <end position="174"/>
    </location>
</feature>
<dbReference type="InterPro" id="IPR006674">
    <property type="entry name" value="HD_domain"/>
</dbReference>
<comment type="function">
    <text evidence="3">In eubacteria ppGpp (guanosine 3'-diphosphate 5'-diphosphate) is a mediator of the stringent response that coordinates a variety of cellular activities in response to changes in nutritional abundance.</text>
</comment>
<dbReference type="Gene3D" id="3.30.70.260">
    <property type="match status" value="1"/>
</dbReference>
<keyword evidence="8" id="KW-1185">Reference proteome</keyword>
<dbReference type="PROSITE" id="PS51831">
    <property type="entry name" value="HD"/>
    <property type="match status" value="1"/>
</dbReference>
<dbReference type="InterPro" id="IPR045600">
    <property type="entry name" value="RelA/SpoT_AH_RIS"/>
</dbReference>